<dbReference type="Gene3D" id="3.40.50.720">
    <property type="entry name" value="NAD(P)-binding Rossmann-like Domain"/>
    <property type="match status" value="1"/>
</dbReference>
<proteinExistence type="predicted"/>
<evidence type="ECO:0000259" key="3">
    <source>
        <dbReference type="Pfam" id="PF05368"/>
    </source>
</evidence>
<evidence type="ECO:0000256" key="2">
    <source>
        <dbReference type="ARBA" id="ARBA00023002"/>
    </source>
</evidence>
<name>A0A8H5I3H5_9HYPO</name>
<dbReference type="PANTHER" id="PTHR47706">
    <property type="entry name" value="NMRA-LIKE FAMILY PROTEIN"/>
    <property type="match status" value="1"/>
</dbReference>
<dbReference type="EMBL" id="JAAOAM010000540">
    <property type="protein sequence ID" value="KAF5529755.1"/>
    <property type="molecule type" value="Genomic_DNA"/>
</dbReference>
<organism evidence="4 5">
    <name type="scientific">Fusarium mexicanum</name>
    <dbReference type="NCBI Taxonomy" id="751941"/>
    <lineage>
        <taxon>Eukaryota</taxon>
        <taxon>Fungi</taxon>
        <taxon>Dikarya</taxon>
        <taxon>Ascomycota</taxon>
        <taxon>Pezizomycotina</taxon>
        <taxon>Sordariomycetes</taxon>
        <taxon>Hypocreomycetidae</taxon>
        <taxon>Hypocreales</taxon>
        <taxon>Nectriaceae</taxon>
        <taxon>Fusarium</taxon>
        <taxon>Fusarium fujikuroi species complex</taxon>
    </lineage>
</organism>
<dbReference type="Pfam" id="PF05368">
    <property type="entry name" value="NmrA"/>
    <property type="match status" value="1"/>
</dbReference>
<protein>
    <submittedName>
        <fullName evidence="4">Isoflavone reductase</fullName>
    </submittedName>
</protein>
<evidence type="ECO:0000313" key="5">
    <source>
        <dbReference type="Proteomes" id="UP000522262"/>
    </source>
</evidence>
<dbReference type="Proteomes" id="UP000522262">
    <property type="component" value="Unassembled WGS sequence"/>
</dbReference>
<accession>A0A8H5I3H5</accession>
<keyword evidence="1" id="KW-0521">NADP</keyword>
<gene>
    <name evidence="4" type="ORF">FMEXI_13963</name>
</gene>
<dbReference type="GO" id="GO:0016491">
    <property type="term" value="F:oxidoreductase activity"/>
    <property type="evidence" value="ECO:0007669"/>
    <property type="project" value="UniProtKB-KW"/>
</dbReference>
<reference evidence="4 5" key="1">
    <citation type="submission" date="2020-05" db="EMBL/GenBank/DDBJ databases">
        <title>Identification and distribution of gene clusters putatively required for synthesis of sphingolipid metabolism inhibitors in phylogenetically diverse species of the filamentous fungus Fusarium.</title>
        <authorList>
            <person name="Kim H.-S."/>
            <person name="Busman M."/>
            <person name="Brown D.W."/>
            <person name="Divon H."/>
            <person name="Uhlig S."/>
            <person name="Proctor R.H."/>
        </authorList>
    </citation>
    <scope>NUCLEOTIDE SEQUENCE [LARGE SCALE GENOMIC DNA]</scope>
    <source>
        <strain evidence="4 5">NRRL 53147</strain>
    </source>
</reference>
<sequence>MTSKIAIVGATGETGGSIVNGLLGSEAQFVRTSTLPACSNALTGDRKLQLCLKERGIRIVPIDLGGSHDELVSALTGIDTVISAIHFQSLDDEIPLSNAAKKAGVKRYVPCFFATIAPRGIMDARDRKEAVLDHIQRIYLPYTVIDVGWWYQITLPRVPSGKLDESLVFPNNNIIAGGDIPSALTDVRDIGKYVAAIVSDPRTINKRVLAYTETKTQNEVHKLVAKVVGETPEPTALSKEQLEEMLASFKASTEQNQMRAIYEYWMSWGVRGDNTPENAVYLGYVLAKDLYPSLQGRSLEEFIKDAAEGRVKKAYQQ</sequence>
<dbReference type="InterPro" id="IPR051609">
    <property type="entry name" value="NmrA/Isoflavone_reductase-like"/>
</dbReference>
<evidence type="ECO:0000256" key="1">
    <source>
        <dbReference type="ARBA" id="ARBA00022857"/>
    </source>
</evidence>
<dbReference type="PANTHER" id="PTHR47706:SF6">
    <property type="entry name" value="NMRA-LIKE FAMILY PROTEIN (AFU_ORTHOLOGUE AFUA_6G00280)"/>
    <property type="match status" value="1"/>
</dbReference>
<comment type="caution">
    <text evidence="4">The sequence shown here is derived from an EMBL/GenBank/DDBJ whole genome shotgun (WGS) entry which is preliminary data.</text>
</comment>
<dbReference type="InterPro" id="IPR008030">
    <property type="entry name" value="NmrA-like"/>
</dbReference>
<feature type="domain" description="NmrA-like" evidence="3">
    <location>
        <begin position="1"/>
        <end position="261"/>
    </location>
</feature>
<evidence type="ECO:0000313" key="4">
    <source>
        <dbReference type="EMBL" id="KAF5529755.1"/>
    </source>
</evidence>
<keyword evidence="2" id="KW-0560">Oxidoreductase</keyword>
<dbReference type="InterPro" id="IPR036291">
    <property type="entry name" value="NAD(P)-bd_dom_sf"/>
</dbReference>
<dbReference type="SUPFAM" id="SSF51735">
    <property type="entry name" value="NAD(P)-binding Rossmann-fold domains"/>
    <property type="match status" value="1"/>
</dbReference>
<dbReference type="Gene3D" id="3.90.25.10">
    <property type="entry name" value="UDP-galactose 4-epimerase, domain 1"/>
    <property type="match status" value="1"/>
</dbReference>
<dbReference type="AlphaFoldDB" id="A0A8H5I3H5"/>
<keyword evidence="5" id="KW-1185">Reference proteome</keyword>